<evidence type="ECO:0000313" key="7">
    <source>
        <dbReference type="Proteomes" id="UP000502179"/>
    </source>
</evidence>
<dbReference type="GO" id="GO:0051287">
    <property type="term" value="F:NAD binding"/>
    <property type="evidence" value="ECO:0007669"/>
    <property type="project" value="InterPro"/>
</dbReference>
<dbReference type="PROSITE" id="PS00071">
    <property type="entry name" value="GAPDH"/>
    <property type="match status" value="1"/>
</dbReference>
<dbReference type="EMBL" id="CP048877">
    <property type="protein sequence ID" value="QIJ71743.1"/>
    <property type="molecule type" value="Genomic_DNA"/>
</dbReference>
<organism evidence="6 7">
    <name type="scientific">Thermosulfuriphilus ammonigenes</name>
    <dbReference type="NCBI Taxonomy" id="1936021"/>
    <lineage>
        <taxon>Bacteria</taxon>
        <taxon>Pseudomonadati</taxon>
        <taxon>Thermodesulfobacteriota</taxon>
        <taxon>Thermodesulfobacteria</taxon>
        <taxon>Thermodesulfobacteriales</taxon>
        <taxon>Thermodesulfobacteriaceae</taxon>
        <taxon>Thermosulfuriphilus</taxon>
    </lineage>
</organism>
<protein>
    <recommendedName>
        <fullName evidence="5">Glyceraldehyde-3-phosphate dehydrogenase</fullName>
        <ecNumber evidence="5">1.2.1.-</ecNumber>
    </recommendedName>
</protein>
<dbReference type="PANTHER" id="PTHR43148">
    <property type="entry name" value="GLYCERALDEHYDE-3-PHOSPHATE DEHYDROGENASE 2"/>
    <property type="match status" value="1"/>
</dbReference>
<dbReference type="InterPro" id="IPR020830">
    <property type="entry name" value="GlycerAld_3-P_DH_AS"/>
</dbReference>
<dbReference type="RefSeq" id="WP_166031961.1">
    <property type="nucleotide sequence ID" value="NZ_CP048877.1"/>
</dbReference>
<dbReference type="InterPro" id="IPR020828">
    <property type="entry name" value="GlycerAld_3-P_DH_NAD(P)-bd"/>
</dbReference>
<dbReference type="CDD" id="cd18126">
    <property type="entry name" value="GAPDH_I_C"/>
    <property type="match status" value="1"/>
</dbReference>
<dbReference type="GO" id="GO:0006006">
    <property type="term" value="P:glucose metabolic process"/>
    <property type="evidence" value="ECO:0007669"/>
    <property type="project" value="InterPro"/>
</dbReference>
<reference evidence="6 7" key="1">
    <citation type="submission" date="2020-02" db="EMBL/GenBank/DDBJ databases">
        <title>Genome analysis of Thermosulfuriphilus ammonigenes ST65T, an anaerobic thermophilic chemolithoautotrophic bacterium isolated from a deep-sea hydrothermal vent.</title>
        <authorList>
            <person name="Slobodkina G."/>
            <person name="Allioux M."/>
            <person name="Merkel A."/>
            <person name="Alain K."/>
            <person name="Jebbar M."/>
            <person name="Slobodkin A."/>
        </authorList>
    </citation>
    <scope>NUCLEOTIDE SEQUENCE [LARGE SCALE GENOMIC DNA]</scope>
    <source>
        <strain evidence="6 7">ST65</strain>
    </source>
</reference>
<proteinExistence type="inferred from homology"/>
<dbReference type="CDD" id="cd05214">
    <property type="entry name" value="GAPDH_I_N"/>
    <property type="match status" value="1"/>
</dbReference>
<evidence type="ECO:0000256" key="3">
    <source>
        <dbReference type="ARBA" id="ARBA00023002"/>
    </source>
</evidence>
<dbReference type="KEGG" id="tav:G4V39_05425"/>
<dbReference type="FunFam" id="3.40.50.720:FF:000001">
    <property type="entry name" value="Glyceraldehyde-3-phosphate dehydrogenase"/>
    <property type="match status" value="1"/>
</dbReference>
<dbReference type="FunFam" id="3.30.360.10:FF:000002">
    <property type="entry name" value="Glyceraldehyde-3-phosphate dehydrogenase"/>
    <property type="match status" value="1"/>
</dbReference>
<keyword evidence="7" id="KW-1185">Reference proteome</keyword>
<evidence type="ECO:0000256" key="5">
    <source>
        <dbReference type="RuleBase" id="RU361160"/>
    </source>
</evidence>
<dbReference type="PIRSF" id="PIRSF000149">
    <property type="entry name" value="GAP_DH"/>
    <property type="match status" value="1"/>
</dbReference>
<name>A0A6G7PWF2_9BACT</name>
<dbReference type="Pfam" id="PF00044">
    <property type="entry name" value="Gp_dh_N"/>
    <property type="match status" value="1"/>
</dbReference>
<dbReference type="SUPFAM" id="SSF55347">
    <property type="entry name" value="Glyceraldehyde-3-phosphate dehydrogenase-like, C-terminal domain"/>
    <property type="match status" value="1"/>
</dbReference>
<dbReference type="SUPFAM" id="SSF51735">
    <property type="entry name" value="NAD(P)-binding Rossmann-fold domains"/>
    <property type="match status" value="1"/>
</dbReference>
<dbReference type="Pfam" id="PF02800">
    <property type="entry name" value="Gp_dh_C"/>
    <property type="match status" value="1"/>
</dbReference>
<gene>
    <name evidence="6" type="primary">gap</name>
    <name evidence="6" type="ORF">G4V39_05425</name>
</gene>
<evidence type="ECO:0000256" key="2">
    <source>
        <dbReference type="ARBA" id="ARBA00011881"/>
    </source>
</evidence>
<dbReference type="NCBIfam" id="TIGR01534">
    <property type="entry name" value="GAPDH-I"/>
    <property type="match status" value="1"/>
</dbReference>
<dbReference type="PRINTS" id="PR00078">
    <property type="entry name" value="G3PDHDRGNASE"/>
</dbReference>
<dbReference type="Proteomes" id="UP000502179">
    <property type="component" value="Chromosome"/>
</dbReference>
<keyword evidence="3 5" id="KW-0560">Oxidoreductase</keyword>
<comment type="subunit">
    <text evidence="2">Homotetramer.</text>
</comment>
<dbReference type="Gene3D" id="3.30.360.10">
    <property type="entry name" value="Dihydrodipicolinate Reductase, domain 2"/>
    <property type="match status" value="1"/>
</dbReference>
<accession>A0A6G7PWF2</accession>
<dbReference type="InterPro" id="IPR036291">
    <property type="entry name" value="NAD(P)-bd_dom_sf"/>
</dbReference>
<dbReference type="SMART" id="SM00846">
    <property type="entry name" value="Gp_dh_N"/>
    <property type="match status" value="1"/>
</dbReference>
<evidence type="ECO:0000256" key="4">
    <source>
        <dbReference type="RuleBase" id="RU000397"/>
    </source>
</evidence>
<dbReference type="InterPro" id="IPR020829">
    <property type="entry name" value="GlycerAld_3-P_DH_cat"/>
</dbReference>
<dbReference type="AlphaFoldDB" id="A0A6G7PWF2"/>
<sequence>MAIRVGINGFGRIGRCIYRAHLKYPEFKDDIQIVAVNDLTDNRTLAHLLKYDSVMGTLPQEVKATENGLLVDGEEVRIFNFTEPAKIPWAEMGVDYVIEATGRFTDGNLARGHLDAGAKKVVITAPAKNEDITIVMGVNEDDYNPLEHHVVSNASCTTNCLAPVAKVILDRFGIKRGLVTTVHAYTNDQRILDFPHKDLRRARAAAVNMIPTKTGAAAAVGKVIPELQGKFDGLAVRVPTPDVSLIDLVCEVEREVTVPEVNEALKAAQSRFLGYTEEPLVSTDFLGNQHSAVVDGLCTRVIEGYMVKVMAWYDNEWGYSNRVLDLIKFMDSKRAV</sequence>
<dbReference type="GO" id="GO:0050661">
    <property type="term" value="F:NADP binding"/>
    <property type="evidence" value="ECO:0007669"/>
    <property type="project" value="InterPro"/>
</dbReference>
<dbReference type="InterPro" id="IPR020831">
    <property type="entry name" value="GlycerAld/Erythrose_P_DH"/>
</dbReference>
<dbReference type="GO" id="GO:0016620">
    <property type="term" value="F:oxidoreductase activity, acting on the aldehyde or oxo group of donors, NAD or NADP as acceptor"/>
    <property type="evidence" value="ECO:0007669"/>
    <property type="project" value="InterPro"/>
</dbReference>
<evidence type="ECO:0000313" key="6">
    <source>
        <dbReference type="EMBL" id="QIJ71743.1"/>
    </source>
</evidence>
<dbReference type="Gene3D" id="3.40.50.720">
    <property type="entry name" value="NAD(P)-binding Rossmann-like Domain"/>
    <property type="match status" value="1"/>
</dbReference>
<dbReference type="EC" id="1.2.1.-" evidence="5"/>
<dbReference type="InterPro" id="IPR006424">
    <property type="entry name" value="Glyceraldehyde-3-P_DH_1"/>
</dbReference>
<evidence type="ECO:0000256" key="1">
    <source>
        <dbReference type="ARBA" id="ARBA00007406"/>
    </source>
</evidence>
<comment type="similarity">
    <text evidence="1 4">Belongs to the glyceraldehyde-3-phosphate dehydrogenase family.</text>
</comment>